<dbReference type="PANTHER" id="PTHR43547:SF2">
    <property type="entry name" value="HYBRID SIGNAL TRANSDUCTION HISTIDINE KINASE C"/>
    <property type="match status" value="1"/>
</dbReference>
<dbReference type="InterPro" id="IPR011110">
    <property type="entry name" value="Reg_prop"/>
</dbReference>
<dbReference type="Pfam" id="PF07494">
    <property type="entry name" value="Reg_prop"/>
    <property type="match status" value="2"/>
</dbReference>
<dbReference type="SUPFAM" id="SSF55874">
    <property type="entry name" value="ATPase domain of HSP90 chaperone/DNA topoisomerase II/histidine kinase"/>
    <property type="match status" value="1"/>
</dbReference>
<evidence type="ECO:0000259" key="4">
    <source>
        <dbReference type="PROSITE" id="PS50109"/>
    </source>
</evidence>
<dbReference type="InterPro" id="IPR036890">
    <property type="entry name" value="HATPase_C_sf"/>
</dbReference>
<dbReference type="PROSITE" id="PS50109">
    <property type="entry name" value="HIS_KIN"/>
    <property type="match status" value="1"/>
</dbReference>
<dbReference type="InterPro" id="IPR011123">
    <property type="entry name" value="Y_Y_Y"/>
</dbReference>
<dbReference type="InterPro" id="IPR005467">
    <property type="entry name" value="His_kinase_dom"/>
</dbReference>
<evidence type="ECO:0000256" key="3">
    <source>
        <dbReference type="ARBA" id="ARBA00022553"/>
    </source>
</evidence>
<gene>
    <name evidence="5" type="ORF">LNV07_19135</name>
</gene>
<protein>
    <recommendedName>
        <fullName evidence="2">histidine kinase</fullName>
        <ecNumber evidence="2">2.7.13.3</ecNumber>
    </recommendedName>
</protein>
<dbReference type="Pfam" id="PF07495">
    <property type="entry name" value="Y_Y_Y"/>
    <property type="match status" value="1"/>
</dbReference>
<dbReference type="CDD" id="cd00075">
    <property type="entry name" value="HATPase"/>
    <property type="match status" value="1"/>
</dbReference>
<evidence type="ECO:0000256" key="1">
    <source>
        <dbReference type="ARBA" id="ARBA00000085"/>
    </source>
</evidence>
<keyword evidence="3" id="KW-0597">Phosphoprotein</keyword>
<dbReference type="SUPFAM" id="SSF63829">
    <property type="entry name" value="Calcium-dependent phosphotriesterase"/>
    <property type="match status" value="2"/>
</dbReference>
<dbReference type="InterPro" id="IPR029016">
    <property type="entry name" value="GAF-like_dom_sf"/>
</dbReference>
<dbReference type="InterPro" id="IPR013783">
    <property type="entry name" value="Ig-like_fold"/>
</dbReference>
<dbReference type="SMART" id="SM00065">
    <property type="entry name" value="GAF"/>
    <property type="match status" value="1"/>
</dbReference>
<accession>A0ABT2YJG6</accession>
<dbReference type="Gene3D" id="2.130.10.10">
    <property type="entry name" value="YVTN repeat-like/Quinoprotein amine dehydrogenase"/>
    <property type="match status" value="3"/>
</dbReference>
<dbReference type="InterPro" id="IPR003594">
    <property type="entry name" value="HATPase_dom"/>
</dbReference>
<dbReference type="PRINTS" id="PR00344">
    <property type="entry name" value="BCTRLSENSOR"/>
</dbReference>
<evidence type="ECO:0000313" key="6">
    <source>
        <dbReference type="Proteomes" id="UP001209701"/>
    </source>
</evidence>
<dbReference type="CDD" id="cd00082">
    <property type="entry name" value="HisKA"/>
    <property type="match status" value="1"/>
</dbReference>
<keyword evidence="6" id="KW-1185">Reference proteome</keyword>
<evidence type="ECO:0000256" key="2">
    <source>
        <dbReference type="ARBA" id="ARBA00012438"/>
    </source>
</evidence>
<comment type="catalytic activity">
    <reaction evidence="1">
        <text>ATP + protein L-histidine = ADP + protein N-phospho-L-histidine.</text>
        <dbReference type="EC" id="2.7.13.3"/>
    </reaction>
</comment>
<proteinExistence type="predicted"/>
<comment type="caution">
    <text evidence="5">The sequence shown here is derived from an EMBL/GenBank/DDBJ whole genome shotgun (WGS) entry which is preliminary data.</text>
</comment>
<dbReference type="Pfam" id="PF02518">
    <property type="entry name" value="HATPase_c"/>
    <property type="match status" value="1"/>
</dbReference>
<dbReference type="InterPro" id="IPR015943">
    <property type="entry name" value="WD40/YVTN_repeat-like_dom_sf"/>
</dbReference>
<organism evidence="5 6">
    <name type="scientific">Roseateles oligotrophus</name>
    <dbReference type="NCBI Taxonomy" id="1769250"/>
    <lineage>
        <taxon>Bacteria</taxon>
        <taxon>Pseudomonadati</taxon>
        <taxon>Pseudomonadota</taxon>
        <taxon>Betaproteobacteria</taxon>
        <taxon>Burkholderiales</taxon>
        <taxon>Sphaerotilaceae</taxon>
        <taxon>Roseateles</taxon>
    </lineage>
</organism>
<dbReference type="RefSeq" id="WP_263572777.1">
    <property type="nucleotide sequence ID" value="NZ_JAJIRN010000008.1"/>
</dbReference>
<dbReference type="EC" id="2.7.13.3" evidence="2"/>
<dbReference type="Gene3D" id="3.30.565.10">
    <property type="entry name" value="Histidine kinase-like ATPase, C-terminal domain"/>
    <property type="match status" value="1"/>
</dbReference>
<dbReference type="Gene3D" id="1.10.287.130">
    <property type="match status" value="1"/>
</dbReference>
<name>A0ABT2YJG6_9BURK</name>
<dbReference type="Gene3D" id="2.60.40.10">
    <property type="entry name" value="Immunoglobulins"/>
    <property type="match status" value="1"/>
</dbReference>
<dbReference type="SMART" id="SM00387">
    <property type="entry name" value="HATPase_c"/>
    <property type="match status" value="1"/>
</dbReference>
<dbReference type="SUPFAM" id="SSF47384">
    <property type="entry name" value="Homodimeric domain of signal transducing histidine kinase"/>
    <property type="match status" value="1"/>
</dbReference>
<evidence type="ECO:0000313" key="5">
    <source>
        <dbReference type="EMBL" id="MCV2370199.1"/>
    </source>
</evidence>
<sequence length="1300" mass="140737">MPWIKDFLLCCSIALSLLPLAWAGSGLQSLRFEHLGPAQMGQHSIMLSAVQDSQGVMWLGTDDGLLRYDGRRGRLFSPSPTDPHSLSHPDVHSQLLLGADKLLLGTGGGLDEFDLLTETVRRIGLPGERRVPISRRVAGLAPAGAHQVWVQTPLDLLRYDTERRSFSTVEIPDLSPWSPGRPLRLSGLSSDGQGGVWLVAGHELIHLDREQKLQQRWPLNTSQHPDPYIRHMVLDGQGGAWIGVQGGLQVIDTLSGRQLDLPQRLGLPKTPLHAVLRDAQGSIWLGFGAHGLWRWRPGSAAAEQHSHHPAVPESLSSPSVSGLFQDRSGVLWVGSFDGKLSLVDLNSGGFRNYLSVVGDASSLSNETVMAVQPAGPEHVWAATYGGGLNRLHLASGRAEQFPLDTLPMPYQKALLLQPGRGLWVGGDSGLFLLDPDSGQVRRIALGETLGGGISIASIALDAQGDVWAGSAGGVYRIRPDGQLTRFRRKTGDPLALSNEVVDSILVARDGRLWLGTKGGLQLWDAQAQGFTQPVLPSVDLAKPADLIIKHLRQDAQGRIWVGSQLGLFELLPVPDQKDRWQLKSWRGLAGMPAGSIYGLENALDGALWFASERGLCRLDTERKTLRNYPSASGPFNWTYSLGGSAVSADGRMFYGGAGLLQFSPEGLRDNLVAPPLVLADIRVFNRSLVDPLAQLDPTRTRSSSPSEAASSLGALGVQGPLALARAIRLTQHEAMVSFDLRAMHYYSPSLSHYAWRLEGFDADWIAGPPGEGLATYTNLDPGRYRLLAKAANPDGAWGEPRQMLEIEVLPPWWRSLWFRVALAVSLALSVAAAWHWRLRALKLEQERLEAKVARRTAQVQSQRQQIATLSEIGRELTASLDAAAIQATLHRHVEALMPANVFGLGILNRAEGFIAFDFVIDHGQALKPYRRSLDAAEQPAALCVMTGEPQLIREFMHDNRAVDAGQRTPGASSQMLTLQSGAEPTRSRSGLYVALSIKGVVEGVISVLSDQPDAYSQTHLDILQTLAASTAVALDNADAYRQLKRTQAKLVEQEKMASLGALVAGVAHELNTPLGNGLMAASTLQDGARQFAAQVQSGGVKRSELQAFCEKAELSTELLMRSLSSSAQLVSSFKQLAVDRKSEPRRPFELNELALELRLALASALREGGHDLQLVLQGDLVLDSYPGSLGLVLKHLGSNALIHGFAERRGGLIRLSAERLPGDRARLVFSDDGQGIAPEHLAHIFDPFFTTRMGHGSNGLGLHLCYSLVHSMLGGEISVSSTPGQGTVFEMLLPLSAPRD</sequence>
<reference evidence="5 6" key="1">
    <citation type="submission" date="2021-11" db="EMBL/GenBank/DDBJ databases">
        <authorList>
            <person name="Liang Q."/>
            <person name="Mou H."/>
            <person name="Liu Z."/>
        </authorList>
    </citation>
    <scope>NUCLEOTIDE SEQUENCE [LARGE SCALE GENOMIC DNA]</scope>
    <source>
        <strain evidence="5 6">CHU3</strain>
    </source>
</reference>
<dbReference type="EMBL" id="JAJIRN010000008">
    <property type="protein sequence ID" value="MCV2370199.1"/>
    <property type="molecule type" value="Genomic_DNA"/>
</dbReference>
<dbReference type="PANTHER" id="PTHR43547">
    <property type="entry name" value="TWO-COMPONENT HISTIDINE KINASE"/>
    <property type="match status" value="1"/>
</dbReference>
<feature type="domain" description="Histidine kinase" evidence="4">
    <location>
        <begin position="1065"/>
        <end position="1297"/>
    </location>
</feature>
<dbReference type="Gene3D" id="3.30.450.40">
    <property type="match status" value="1"/>
</dbReference>
<dbReference type="InterPro" id="IPR003661">
    <property type="entry name" value="HisK_dim/P_dom"/>
</dbReference>
<dbReference type="Proteomes" id="UP001209701">
    <property type="component" value="Unassembled WGS sequence"/>
</dbReference>
<dbReference type="InterPro" id="IPR036097">
    <property type="entry name" value="HisK_dim/P_sf"/>
</dbReference>
<dbReference type="InterPro" id="IPR004358">
    <property type="entry name" value="Sig_transdc_His_kin-like_C"/>
</dbReference>
<dbReference type="InterPro" id="IPR003018">
    <property type="entry name" value="GAF"/>
</dbReference>
<dbReference type="SUPFAM" id="SSF55781">
    <property type="entry name" value="GAF domain-like"/>
    <property type="match status" value="1"/>
</dbReference>